<dbReference type="InterPro" id="IPR036291">
    <property type="entry name" value="NAD(P)-bd_dom_sf"/>
</dbReference>
<dbReference type="SUPFAM" id="SSF55961">
    <property type="entry name" value="Bet v1-like"/>
    <property type="match status" value="1"/>
</dbReference>
<dbReference type="PRINTS" id="PR00081">
    <property type="entry name" value="GDHRDH"/>
</dbReference>
<name>A0A3L7DXX0_9GAMM</name>
<dbReference type="CDD" id="cd08865">
    <property type="entry name" value="SRPBCC_10"/>
    <property type="match status" value="1"/>
</dbReference>
<dbReference type="SUPFAM" id="SSF51735">
    <property type="entry name" value="NAD(P)-binding Rossmann-fold domains"/>
    <property type="match status" value="1"/>
</dbReference>
<accession>A0A3L7DXX0</accession>
<dbReference type="InterPro" id="IPR023393">
    <property type="entry name" value="START-like_dom_sf"/>
</dbReference>
<dbReference type="Gene3D" id="3.30.530.20">
    <property type="match status" value="1"/>
</dbReference>
<proteinExistence type="predicted"/>
<dbReference type="AlphaFoldDB" id="A0A3L7DXX0"/>
<dbReference type="PANTHER" id="PTHR44656:SF7">
    <property type="entry name" value="DEHYDROGENASE_REDUCTASE SDR FAMILY MEMBER 12"/>
    <property type="match status" value="1"/>
</dbReference>
<dbReference type="EMBL" id="QRAN01000006">
    <property type="protein sequence ID" value="RLQ22438.1"/>
    <property type="molecule type" value="Genomic_DNA"/>
</dbReference>
<dbReference type="Gene3D" id="3.40.50.720">
    <property type="entry name" value="NAD(P)-binding Rossmann-like Domain"/>
    <property type="match status" value="1"/>
</dbReference>
<dbReference type="Pfam" id="PF00106">
    <property type="entry name" value="adh_short"/>
    <property type="match status" value="1"/>
</dbReference>
<dbReference type="PANTHER" id="PTHR44656">
    <property type="entry name" value="DEHYDROGENASE/REDUCTASE SDR FAMILY MEMBER 12"/>
    <property type="match status" value="1"/>
</dbReference>
<protein>
    <submittedName>
        <fullName evidence="1">SDR family NAD(P)-dependent oxidoreductase</fullName>
    </submittedName>
</protein>
<dbReference type="InterPro" id="IPR052992">
    <property type="entry name" value="SDR_member_12"/>
</dbReference>
<sequence>MTLLHETIRVKRPAAEAFAYVADFTTTAEWDSTAREATKLTAGPVAVGTRFLVNCAMPLGTIDIEYEVAELDPPRKILLRGSSRFFDIEDTITFTGSGNSTRIDYQAQFHFRPLIKPLTGAMEPGLQRMGKASLRGLKEALDDRFPAPREPDDALADRLVLPKLARFTRVGYRRGRKHWHPVSADLRGKHVVITGSSTGLGFASAMELARRGADLTLVMRNKGKAEAVRREIQAETGNDNIALELADLSLLADVDALVARLSDQGRPIDVLINNAGALYNEWQATSEGIERSVALLLLSPYRLTLGLKPLLAAADGARVINVVSGGMYSQKLSVKRLVSREDEEFAGATAYARAKRALMVVTRHWARTWRKEGIAVNAMHPGWADTPGVQTSLPTFHTLTRFALRSPEEGADTIVWLAAATEAGKLSGQLLLDREPQTQYLLKGTEETAAERKKLFRFLEAYAPAANATASPLPQAKAS</sequence>
<comment type="caution">
    <text evidence="1">The sequence shown here is derived from an EMBL/GenBank/DDBJ whole genome shotgun (WGS) entry which is preliminary data.</text>
</comment>
<dbReference type="InterPro" id="IPR019587">
    <property type="entry name" value="Polyketide_cyclase/dehydratase"/>
</dbReference>
<reference evidence="1 2" key="1">
    <citation type="submission" date="2018-07" db="EMBL/GenBank/DDBJ databases">
        <title>Halioglobus sp. genome submission.</title>
        <authorList>
            <person name="Ye M.-Q."/>
            <person name="Du Z.-J."/>
        </authorList>
    </citation>
    <scope>NUCLEOTIDE SEQUENCE [LARGE SCALE GENOMIC DNA]</scope>
    <source>
        <strain evidence="1 2">U0301</strain>
    </source>
</reference>
<dbReference type="RefSeq" id="WP_117953579.1">
    <property type="nucleotide sequence ID" value="NZ_QRAN01000006.1"/>
</dbReference>
<dbReference type="Pfam" id="PF10604">
    <property type="entry name" value="Polyketide_cyc2"/>
    <property type="match status" value="1"/>
</dbReference>
<evidence type="ECO:0000313" key="1">
    <source>
        <dbReference type="EMBL" id="RLQ22438.1"/>
    </source>
</evidence>
<dbReference type="OrthoDB" id="5786478at2"/>
<dbReference type="InterPro" id="IPR002347">
    <property type="entry name" value="SDR_fam"/>
</dbReference>
<keyword evidence="2" id="KW-1185">Reference proteome</keyword>
<organism evidence="1 2">
    <name type="scientific">Seongchinamella sediminis</name>
    <dbReference type="NCBI Taxonomy" id="2283635"/>
    <lineage>
        <taxon>Bacteria</taxon>
        <taxon>Pseudomonadati</taxon>
        <taxon>Pseudomonadota</taxon>
        <taxon>Gammaproteobacteria</taxon>
        <taxon>Cellvibrionales</taxon>
        <taxon>Halieaceae</taxon>
        <taxon>Seongchinamella</taxon>
    </lineage>
</organism>
<dbReference type="Proteomes" id="UP000265509">
    <property type="component" value="Unassembled WGS sequence"/>
</dbReference>
<gene>
    <name evidence="1" type="ORF">DWB85_07410</name>
</gene>
<evidence type="ECO:0000313" key="2">
    <source>
        <dbReference type="Proteomes" id="UP000265509"/>
    </source>
</evidence>